<dbReference type="SMART" id="SM00487">
    <property type="entry name" value="DEXDc"/>
    <property type="match status" value="1"/>
</dbReference>
<keyword evidence="6" id="KW-0408">Iron</keyword>
<dbReference type="SUPFAM" id="SSF52540">
    <property type="entry name" value="P-loop containing nucleoside triphosphate hydrolases"/>
    <property type="match status" value="1"/>
</dbReference>
<dbReference type="EMBL" id="CP024847">
    <property type="protein sequence ID" value="AUR52218.1"/>
    <property type="molecule type" value="Genomic_DNA"/>
</dbReference>
<dbReference type="SMART" id="SM00491">
    <property type="entry name" value="HELICc2"/>
    <property type="match status" value="1"/>
</dbReference>
<dbReference type="GO" id="GO:0006281">
    <property type="term" value="P:DNA repair"/>
    <property type="evidence" value="ECO:0007669"/>
    <property type="project" value="TreeGrafter"/>
</dbReference>
<dbReference type="PANTHER" id="PTHR11472">
    <property type="entry name" value="DNA REPAIR DEAD HELICASE RAD3/XP-D SUBFAMILY MEMBER"/>
    <property type="match status" value="1"/>
</dbReference>
<dbReference type="GO" id="GO:0016818">
    <property type="term" value="F:hydrolase activity, acting on acid anhydrides, in phosphorus-containing anhydrides"/>
    <property type="evidence" value="ECO:0007669"/>
    <property type="project" value="InterPro"/>
</dbReference>
<evidence type="ECO:0000256" key="6">
    <source>
        <dbReference type="ARBA" id="ARBA00023004"/>
    </source>
</evidence>
<evidence type="ECO:0000256" key="7">
    <source>
        <dbReference type="ARBA" id="ARBA00023014"/>
    </source>
</evidence>
<dbReference type="OrthoDB" id="9805194at2"/>
<keyword evidence="1" id="KW-0479">Metal-binding</keyword>
<dbReference type="InterPro" id="IPR027417">
    <property type="entry name" value="P-loop_NTPase"/>
</dbReference>
<dbReference type="PANTHER" id="PTHR11472:SF59">
    <property type="entry name" value="ATP-DEPENDENT DNA HELICASE DING"/>
    <property type="match status" value="1"/>
</dbReference>
<dbReference type="GO" id="GO:0003678">
    <property type="term" value="F:DNA helicase activity"/>
    <property type="evidence" value="ECO:0007669"/>
    <property type="project" value="InterPro"/>
</dbReference>
<dbReference type="RefSeq" id="WP_102951514.1">
    <property type="nucleotide sequence ID" value="NZ_CP024847.1"/>
</dbReference>
<keyword evidence="3" id="KW-0378">Hydrolase</keyword>
<keyword evidence="11" id="KW-1185">Reference proteome</keyword>
<gene>
    <name evidence="10" type="ORF">CUN60_07890</name>
</gene>
<dbReference type="InterPro" id="IPR010614">
    <property type="entry name" value="RAD3-like_helicase_DEAD"/>
</dbReference>
<dbReference type="InterPro" id="IPR006555">
    <property type="entry name" value="ATP-dep_Helicase_C"/>
</dbReference>
<proteinExistence type="predicted"/>
<dbReference type="PROSITE" id="PS51193">
    <property type="entry name" value="HELICASE_ATP_BIND_2"/>
    <property type="match status" value="1"/>
</dbReference>
<dbReference type="GO" id="GO:0051539">
    <property type="term" value="F:4 iron, 4 sulfur cluster binding"/>
    <property type="evidence" value="ECO:0007669"/>
    <property type="project" value="TreeGrafter"/>
</dbReference>
<name>A0A2I7N6Z2_9NEIS</name>
<evidence type="ECO:0000256" key="3">
    <source>
        <dbReference type="ARBA" id="ARBA00022801"/>
    </source>
</evidence>
<reference evidence="11" key="1">
    <citation type="submission" date="2017-11" db="EMBL/GenBank/DDBJ databases">
        <authorList>
            <person name="Chan K.G."/>
            <person name="Lee L.S."/>
        </authorList>
    </citation>
    <scope>NUCLEOTIDE SEQUENCE [LARGE SCALE GENOMIC DNA]</scope>
    <source>
        <strain evidence="11">DSM 100970</strain>
    </source>
</reference>
<evidence type="ECO:0000313" key="11">
    <source>
        <dbReference type="Proteomes" id="UP000236655"/>
    </source>
</evidence>
<evidence type="ECO:0000256" key="4">
    <source>
        <dbReference type="ARBA" id="ARBA00022806"/>
    </source>
</evidence>
<evidence type="ECO:0000256" key="8">
    <source>
        <dbReference type="ARBA" id="ARBA00023235"/>
    </source>
</evidence>
<evidence type="ECO:0000313" key="10">
    <source>
        <dbReference type="EMBL" id="AUR52218.1"/>
    </source>
</evidence>
<evidence type="ECO:0000256" key="2">
    <source>
        <dbReference type="ARBA" id="ARBA00022741"/>
    </source>
</evidence>
<dbReference type="Pfam" id="PF13307">
    <property type="entry name" value="Helicase_C_2"/>
    <property type="match status" value="1"/>
</dbReference>
<feature type="domain" description="Helicase ATP-binding" evidence="9">
    <location>
        <begin position="9"/>
        <end position="295"/>
    </location>
</feature>
<dbReference type="Pfam" id="PF06733">
    <property type="entry name" value="DEAD_2"/>
    <property type="match status" value="1"/>
</dbReference>
<accession>A0A2I7N6Z2</accession>
<dbReference type="InterPro" id="IPR014001">
    <property type="entry name" value="Helicase_ATP-bd"/>
</dbReference>
<evidence type="ECO:0000256" key="1">
    <source>
        <dbReference type="ARBA" id="ARBA00022723"/>
    </source>
</evidence>
<dbReference type="GO" id="GO:0033677">
    <property type="term" value="F:DNA/RNA helicase activity"/>
    <property type="evidence" value="ECO:0007669"/>
    <property type="project" value="TreeGrafter"/>
</dbReference>
<keyword evidence="8" id="KW-0413">Isomerase</keyword>
<sequence>MAIERTYANITANIADFKARPSQLEMVKVISQCLSNIKDDLKDGHNLCMIEAPTGTGKSLAYLMAGVTEAIKVGKKLVIATATKTLQGQLSSKDIPLFIKASGIKIKYGLAKGRSNYLCPYQLENSMSDVASDMVAQADNSAEKLTKIATAFSSGWDGDLDNAPVMIENKLKPLITVDKHQCLGYQCPHNQKDESRCPFYNNREYLKSCDLIVTNHSLLMADLDSGGGNVLPVKPESYFLCVDEAHNFPGYAINGFMGQFDLRQSIGLVNNAMKLITNPASNSYIVDDIPFCDNLVAKGQDLVDGMENFLQLLKINNSVFNNGILILNDYLNAAITQDVKDLFIVIAFNSAEFVDGMEKIQEKLKERIKNGGDYLAEANLVKLGFYLSAIAQIANTSNYLINQDNSRYNANVRWVEQIISGGSEDYKITSGVTHVGNLLINKLWNRVYGACLTSATLAVGTSFEYIKFQMGLNLLPKVVTVKLPSSFDYKNQSQLVIPRFQYAPEFNMREMFQKELGIYLGQILNYSDPYGTLVLFFNRQQLIDSFKQLPVKLQNRVLLQTEFSSNQKLIAEHKETIDSGIPSIIFGLNSFAEGVDLPSRYCMHVVITKLPFETHKDPESMVREYWVKAENGNYFMDVSLPEAGIKLIQAVGRLLRNESDYGQVTICDNRIVLKQYGGLLLKALPEFSRNYNPEFIKQALAVSSN</sequence>
<dbReference type="GO" id="GO:0005524">
    <property type="term" value="F:ATP binding"/>
    <property type="evidence" value="ECO:0007669"/>
    <property type="project" value="UniProtKB-KW"/>
</dbReference>
<dbReference type="Gene3D" id="3.40.50.300">
    <property type="entry name" value="P-loop containing nucleotide triphosphate hydrolases"/>
    <property type="match status" value="2"/>
</dbReference>
<dbReference type="GO" id="GO:0009432">
    <property type="term" value="P:SOS response"/>
    <property type="evidence" value="ECO:0007669"/>
    <property type="project" value="TreeGrafter"/>
</dbReference>
<keyword evidence="4" id="KW-0347">Helicase</keyword>
<keyword evidence="2" id="KW-0547">Nucleotide-binding</keyword>
<dbReference type="GO" id="GO:0046872">
    <property type="term" value="F:metal ion binding"/>
    <property type="evidence" value="ECO:0007669"/>
    <property type="project" value="UniProtKB-KW"/>
</dbReference>
<dbReference type="GO" id="GO:0003677">
    <property type="term" value="F:DNA binding"/>
    <property type="evidence" value="ECO:0007669"/>
    <property type="project" value="InterPro"/>
</dbReference>
<organism evidence="10 11">
    <name type="scientific">Aquella oligotrophica</name>
    <dbReference type="NCBI Taxonomy" id="2067065"/>
    <lineage>
        <taxon>Bacteria</taxon>
        <taxon>Pseudomonadati</taxon>
        <taxon>Pseudomonadota</taxon>
        <taxon>Betaproteobacteria</taxon>
        <taxon>Neisseriales</taxon>
        <taxon>Neisseriaceae</taxon>
        <taxon>Aquella</taxon>
    </lineage>
</organism>
<dbReference type="Proteomes" id="UP000236655">
    <property type="component" value="Chromosome"/>
</dbReference>
<evidence type="ECO:0000259" key="9">
    <source>
        <dbReference type="PROSITE" id="PS51193"/>
    </source>
</evidence>
<dbReference type="InterPro" id="IPR045028">
    <property type="entry name" value="DinG/Rad3-like"/>
</dbReference>
<dbReference type="InterPro" id="IPR014013">
    <property type="entry name" value="Helic_SF1/SF2_ATP-bd_DinG/Rad3"/>
</dbReference>
<protein>
    <recommendedName>
        <fullName evidence="9">Helicase ATP-binding domain-containing protein</fullName>
    </recommendedName>
</protein>
<keyword evidence="5" id="KW-0067">ATP-binding</keyword>
<dbReference type="KEGG" id="nba:CUN60_07890"/>
<dbReference type="AlphaFoldDB" id="A0A2I7N6Z2"/>
<evidence type="ECO:0000256" key="5">
    <source>
        <dbReference type="ARBA" id="ARBA00022840"/>
    </source>
</evidence>
<keyword evidence="7" id="KW-0411">Iron-sulfur</keyword>